<dbReference type="VEuPathDB" id="FungiDB:H257_13672"/>
<dbReference type="GeneID" id="20815668"/>
<dbReference type="SMART" id="SM00184">
    <property type="entry name" value="RING"/>
    <property type="match status" value="1"/>
</dbReference>
<feature type="region of interest" description="Disordered" evidence="5">
    <location>
        <begin position="1"/>
        <end position="31"/>
    </location>
</feature>
<dbReference type="RefSeq" id="XP_009839583.1">
    <property type="nucleotide sequence ID" value="XM_009841281.1"/>
</dbReference>
<evidence type="ECO:0000256" key="3">
    <source>
        <dbReference type="ARBA" id="ARBA00022833"/>
    </source>
</evidence>
<gene>
    <name evidence="7" type="ORF">H257_13672</name>
</gene>
<dbReference type="PANTHER" id="PTHR10131:SF94">
    <property type="entry name" value="TNF RECEPTOR-ASSOCIATED FACTOR 4"/>
    <property type="match status" value="1"/>
</dbReference>
<dbReference type="PANTHER" id="PTHR10131">
    <property type="entry name" value="TNF RECEPTOR ASSOCIATED FACTOR"/>
    <property type="match status" value="1"/>
</dbReference>
<keyword evidence="1" id="KW-0479">Metal-binding</keyword>
<name>W4FTT8_APHAT</name>
<dbReference type="Gene3D" id="3.30.40.10">
    <property type="entry name" value="Zinc/RING finger domain, C3HC4 (zinc finger)"/>
    <property type="match status" value="1"/>
</dbReference>
<evidence type="ECO:0000256" key="1">
    <source>
        <dbReference type="ARBA" id="ARBA00022723"/>
    </source>
</evidence>
<proteinExistence type="predicted"/>
<dbReference type="InterPro" id="IPR001841">
    <property type="entry name" value="Znf_RING"/>
</dbReference>
<dbReference type="Pfam" id="PF13923">
    <property type="entry name" value="zf-C3HC4_2"/>
    <property type="match status" value="1"/>
</dbReference>
<keyword evidence="3" id="KW-0862">Zinc</keyword>
<dbReference type="PROSITE" id="PS50089">
    <property type="entry name" value="ZF_RING_2"/>
    <property type="match status" value="1"/>
</dbReference>
<evidence type="ECO:0000256" key="2">
    <source>
        <dbReference type="ARBA" id="ARBA00022771"/>
    </source>
</evidence>
<dbReference type="InterPro" id="IPR017907">
    <property type="entry name" value="Znf_RING_CS"/>
</dbReference>
<dbReference type="AlphaFoldDB" id="W4FTT8"/>
<dbReference type="EMBL" id="KI913163">
    <property type="protein sequence ID" value="ETV70920.1"/>
    <property type="molecule type" value="Genomic_DNA"/>
</dbReference>
<keyword evidence="2 4" id="KW-0863">Zinc-finger</keyword>
<organism evidence="7">
    <name type="scientific">Aphanomyces astaci</name>
    <name type="common">Crayfish plague agent</name>
    <dbReference type="NCBI Taxonomy" id="112090"/>
    <lineage>
        <taxon>Eukaryota</taxon>
        <taxon>Sar</taxon>
        <taxon>Stramenopiles</taxon>
        <taxon>Oomycota</taxon>
        <taxon>Saprolegniomycetes</taxon>
        <taxon>Saprolegniales</taxon>
        <taxon>Verrucalvaceae</taxon>
        <taxon>Aphanomyces</taxon>
    </lineage>
</organism>
<evidence type="ECO:0000313" key="7">
    <source>
        <dbReference type="EMBL" id="ETV70920.1"/>
    </source>
</evidence>
<protein>
    <recommendedName>
        <fullName evidence="6">RING-type domain-containing protein</fullName>
    </recommendedName>
</protein>
<reference evidence="7" key="1">
    <citation type="submission" date="2013-12" db="EMBL/GenBank/DDBJ databases">
        <title>The Genome Sequence of Aphanomyces astaci APO3.</title>
        <authorList>
            <consortium name="The Broad Institute Genomics Platform"/>
            <person name="Russ C."/>
            <person name="Tyler B."/>
            <person name="van West P."/>
            <person name="Dieguez-Uribeondo J."/>
            <person name="Young S.K."/>
            <person name="Zeng Q."/>
            <person name="Gargeya S."/>
            <person name="Fitzgerald M."/>
            <person name="Abouelleil A."/>
            <person name="Alvarado L."/>
            <person name="Chapman S.B."/>
            <person name="Gainer-Dewar J."/>
            <person name="Goldberg J."/>
            <person name="Griggs A."/>
            <person name="Gujja S."/>
            <person name="Hansen M."/>
            <person name="Howarth C."/>
            <person name="Imamovic A."/>
            <person name="Ireland A."/>
            <person name="Larimer J."/>
            <person name="McCowan C."/>
            <person name="Murphy C."/>
            <person name="Pearson M."/>
            <person name="Poon T.W."/>
            <person name="Priest M."/>
            <person name="Roberts A."/>
            <person name="Saif S."/>
            <person name="Shea T."/>
            <person name="Sykes S."/>
            <person name="Wortman J."/>
            <person name="Nusbaum C."/>
            <person name="Birren B."/>
        </authorList>
    </citation>
    <scope>NUCLEOTIDE SEQUENCE [LARGE SCALE GENOMIC DNA]</scope>
    <source>
        <strain evidence="7">APO3</strain>
    </source>
</reference>
<dbReference type="STRING" id="112090.W4FTT8"/>
<dbReference type="PROSITE" id="PS00518">
    <property type="entry name" value="ZF_RING_1"/>
    <property type="match status" value="1"/>
</dbReference>
<evidence type="ECO:0000256" key="4">
    <source>
        <dbReference type="PROSITE-ProRule" id="PRU00175"/>
    </source>
</evidence>
<dbReference type="InterPro" id="IPR013083">
    <property type="entry name" value="Znf_RING/FYVE/PHD"/>
</dbReference>
<dbReference type="SUPFAM" id="SSF57850">
    <property type="entry name" value="RING/U-box"/>
    <property type="match status" value="1"/>
</dbReference>
<evidence type="ECO:0000259" key="6">
    <source>
        <dbReference type="PROSITE" id="PS50089"/>
    </source>
</evidence>
<dbReference type="GO" id="GO:0008270">
    <property type="term" value="F:zinc ion binding"/>
    <property type="evidence" value="ECO:0007669"/>
    <property type="project" value="UniProtKB-KW"/>
</dbReference>
<sequence length="293" mass="32147">MCSVATSAALPPPPPRLAPSSLAVPTQVDENEEDVEVVTKKRCTSNGSRWDAKPAESTLELRKQAVRDAVAAAQQAFRCPICLDTFGELVVECAECAHVFCDPCMRESLKRKDKCPLCRCNPMPLRRSKPIERLVAALPESCAFLDNGCVMTSLTRATAFQHALTCGFARFTCPHCRQVFLRHEHDESVCSAELHACPLSALGCSFRARVVDMHEHVKDRVHFDLARRVLKGGGPIVPTSDMATALRALLEISTKAWKDTDGDPAPPHDEITERARLEFVHAMLASNIVPPPA</sequence>
<feature type="domain" description="RING-type" evidence="6">
    <location>
        <begin position="79"/>
        <end position="119"/>
    </location>
</feature>
<dbReference type="OrthoDB" id="61516at2759"/>
<evidence type="ECO:0000256" key="5">
    <source>
        <dbReference type="SAM" id="MobiDB-lite"/>
    </source>
</evidence>
<accession>W4FTT8</accession>